<dbReference type="VEuPathDB" id="FungiDB:MAPG_12097"/>
<dbReference type="PANTHER" id="PTHR35393">
    <property type="entry name" value="CHROMOSOME 1, WHOLE GENOME SHOTGUN SEQUENCE"/>
    <property type="match status" value="1"/>
</dbReference>
<evidence type="ECO:0000313" key="6">
    <source>
        <dbReference type="Proteomes" id="UP000011715"/>
    </source>
</evidence>
<organism evidence="5 6">
    <name type="scientific">Magnaporthiopsis poae (strain ATCC 64411 / 73-15)</name>
    <name type="common">Kentucky bluegrass fungus</name>
    <name type="synonym">Magnaporthe poae</name>
    <dbReference type="NCBI Taxonomy" id="644358"/>
    <lineage>
        <taxon>Eukaryota</taxon>
        <taxon>Fungi</taxon>
        <taxon>Dikarya</taxon>
        <taxon>Ascomycota</taxon>
        <taxon>Pezizomycotina</taxon>
        <taxon>Sordariomycetes</taxon>
        <taxon>Sordariomycetidae</taxon>
        <taxon>Magnaporthales</taxon>
        <taxon>Magnaporthaceae</taxon>
        <taxon>Magnaporthiopsis</taxon>
    </lineage>
</organism>
<keyword evidence="2" id="KW-0812">Transmembrane</keyword>
<reference evidence="4" key="3">
    <citation type="submission" date="2011-03" db="EMBL/GenBank/DDBJ databases">
        <title>Annotation of Magnaporthe poae ATCC 64411.</title>
        <authorList>
            <person name="Ma L.-J."/>
            <person name="Dead R."/>
            <person name="Young S.K."/>
            <person name="Zeng Q."/>
            <person name="Gargeya S."/>
            <person name="Fitzgerald M."/>
            <person name="Haas B."/>
            <person name="Abouelleil A."/>
            <person name="Alvarado L."/>
            <person name="Arachchi H.M."/>
            <person name="Berlin A."/>
            <person name="Brown A."/>
            <person name="Chapman S.B."/>
            <person name="Chen Z."/>
            <person name="Dunbar C."/>
            <person name="Freedman E."/>
            <person name="Gearin G."/>
            <person name="Gellesch M."/>
            <person name="Goldberg J."/>
            <person name="Griggs A."/>
            <person name="Gujja S."/>
            <person name="Heiman D."/>
            <person name="Howarth C."/>
            <person name="Larson L."/>
            <person name="Lui A."/>
            <person name="MacDonald P.J.P."/>
            <person name="Mehta T."/>
            <person name="Montmayeur A."/>
            <person name="Murphy C."/>
            <person name="Neiman D."/>
            <person name="Pearson M."/>
            <person name="Priest M."/>
            <person name="Roberts A."/>
            <person name="Saif S."/>
            <person name="Shea T."/>
            <person name="Shenoy N."/>
            <person name="Sisk P."/>
            <person name="Stolte C."/>
            <person name="Sykes S."/>
            <person name="Yandava C."/>
            <person name="Wortman J."/>
            <person name="Nusbaum C."/>
            <person name="Birren B."/>
        </authorList>
    </citation>
    <scope>NUCLEOTIDE SEQUENCE</scope>
    <source>
        <strain evidence="4">ATCC 64411</strain>
    </source>
</reference>
<keyword evidence="2" id="KW-0472">Membrane</keyword>
<dbReference type="Pfam" id="PF24840">
    <property type="entry name" value="NTF2_SigF"/>
    <property type="match status" value="1"/>
</dbReference>
<reference evidence="6" key="2">
    <citation type="submission" date="2010-05" db="EMBL/GenBank/DDBJ databases">
        <title>The genome sequence of Magnaporthe poae strain ATCC 64411.</title>
        <authorList>
            <person name="Ma L.-J."/>
            <person name="Dead R."/>
            <person name="Young S."/>
            <person name="Zeng Q."/>
            <person name="Koehrsen M."/>
            <person name="Alvarado L."/>
            <person name="Berlin A."/>
            <person name="Chapman S.B."/>
            <person name="Chen Z."/>
            <person name="Freedman E."/>
            <person name="Gellesch M."/>
            <person name="Goldberg J."/>
            <person name="Griggs A."/>
            <person name="Gujja S."/>
            <person name="Heilman E.R."/>
            <person name="Heiman D."/>
            <person name="Hepburn T."/>
            <person name="Howarth C."/>
            <person name="Jen D."/>
            <person name="Larson L."/>
            <person name="Mehta T."/>
            <person name="Neiman D."/>
            <person name="Pearson M."/>
            <person name="Roberts A."/>
            <person name="Saif S."/>
            <person name="Shea T."/>
            <person name="Shenoy N."/>
            <person name="Sisk P."/>
            <person name="Stolte C."/>
            <person name="Sykes S."/>
            <person name="Walk T."/>
            <person name="White J."/>
            <person name="Yandava C."/>
            <person name="Haas B."/>
            <person name="Nusbaum C."/>
            <person name="Birren B."/>
        </authorList>
    </citation>
    <scope>NUCLEOTIDE SEQUENCE [LARGE SCALE GENOMIC DNA]</scope>
    <source>
        <strain evidence="6">ATCC 64411 / 73-15</strain>
    </source>
</reference>
<feature type="transmembrane region" description="Helical" evidence="2">
    <location>
        <begin position="280"/>
        <end position="313"/>
    </location>
</feature>
<dbReference type="STRING" id="644358.A0A0C4EGU2"/>
<evidence type="ECO:0000256" key="1">
    <source>
        <dbReference type="SAM" id="MobiDB-lite"/>
    </source>
</evidence>
<protein>
    <recommendedName>
        <fullName evidence="3">SigF-like NTF2-like domain-containing protein</fullName>
    </recommendedName>
</protein>
<dbReference type="InterPro" id="IPR057514">
    <property type="entry name" value="NTF2_SigF"/>
</dbReference>
<evidence type="ECO:0000256" key="2">
    <source>
        <dbReference type="SAM" id="Phobius"/>
    </source>
</evidence>
<sequence length="315" mass="35171">MSTQPDHEPTMPLCGFQRPNKLNSEFMEALLRATPSNQDHIIESYFVDDCSFSNPFLRIPAFDYKYACFHSMRPWNSRRLVQAIYRVQKALSPEGIVHVEARAFDKHENKVVLLIRQSFRVLIPLCSADVKRLVVFQMLPVDVDRDGRIHEVHPDPGQPRKRRPLNYDGDDEESGPSPAPGTPKDLKGKAIEALSSQSQPLGIPSASGSTTIEPAALVPITTKKPSPKEACTCAPGSECCWVRCTDRRCPDSHAYPPAAAGMTRRWMIKSQDDVYPLEELVMFVLLWPGALAVQCLQFVCGLVVTTLVAPFVARQ</sequence>
<dbReference type="eggNOG" id="ENOG502RMQC">
    <property type="taxonomic scope" value="Eukaryota"/>
</dbReference>
<dbReference type="PANTHER" id="PTHR35393:SF1">
    <property type="entry name" value="SNOAL-LIKE DOMAIN-CONTAINING PROTEIN"/>
    <property type="match status" value="1"/>
</dbReference>
<accession>A0A0C4EGU2</accession>
<evidence type="ECO:0000259" key="3">
    <source>
        <dbReference type="Pfam" id="PF24840"/>
    </source>
</evidence>
<dbReference type="EMBL" id="GL877126">
    <property type="protein sequence ID" value="KLU93159.1"/>
    <property type="molecule type" value="Genomic_DNA"/>
</dbReference>
<keyword evidence="2" id="KW-1133">Transmembrane helix</keyword>
<feature type="region of interest" description="Disordered" evidence="1">
    <location>
        <begin position="147"/>
        <end position="186"/>
    </location>
</feature>
<reference evidence="5" key="4">
    <citation type="journal article" date="2015" name="G3 (Bethesda)">
        <title>Genome sequences of three phytopathogenic species of the Magnaporthaceae family of fungi.</title>
        <authorList>
            <person name="Okagaki L.H."/>
            <person name="Nunes C.C."/>
            <person name="Sailsbery J."/>
            <person name="Clay B."/>
            <person name="Brown D."/>
            <person name="John T."/>
            <person name="Oh Y."/>
            <person name="Young N."/>
            <person name="Fitzgerald M."/>
            <person name="Haas B.J."/>
            <person name="Zeng Q."/>
            <person name="Young S."/>
            <person name="Adiconis X."/>
            <person name="Fan L."/>
            <person name="Levin J.Z."/>
            <person name="Mitchell T.K."/>
            <person name="Okubara P.A."/>
            <person name="Farman M.L."/>
            <person name="Kohn L.M."/>
            <person name="Birren B."/>
            <person name="Ma L.-J."/>
            <person name="Dean R.A."/>
        </authorList>
    </citation>
    <scope>NUCLEOTIDE SEQUENCE</scope>
    <source>
        <strain evidence="5">ATCC 64411 / 73-15</strain>
    </source>
</reference>
<dbReference type="EMBL" id="ADBL01003062">
    <property type="status" value="NOT_ANNOTATED_CDS"/>
    <property type="molecule type" value="Genomic_DNA"/>
</dbReference>
<proteinExistence type="predicted"/>
<dbReference type="AlphaFoldDB" id="A0A0C4EGU2"/>
<reference evidence="5" key="5">
    <citation type="submission" date="2015-06" db="UniProtKB">
        <authorList>
            <consortium name="EnsemblFungi"/>
        </authorList>
    </citation>
    <scope>IDENTIFICATION</scope>
    <source>
        <strain evidence="5">ATCC 64411</strain>
    </source>
</reference>
<gene>
    <name evidence="4" type="ORF">MAPG_12097</name>
</gene>
<evidence type="ECO:0000313" key="5">
    <source>
        <dbReference type="EnsemblFungi" id="MAPG_12097T0"/>
    </source>
</evidence>
<dbReference type="EnsemblFungi" id="MAPG_12097T0">
    <property type="protein sequence ID" value="MAPG_12097T0"/>
    <property type="gene ID" value="MAPG_12097"/>
</dbReference>
<name>A0A0C4EGU2_MAGP6</name>
<dbReference type="OrthoDB" id="2344312at2759"/>
<evidence type="ECO:0000313" key="4">
    <source>
        <dbReference type="EMBL" id="KLU93159.1"/>
    </source>
</evidence>
<feature type="domain" description="SigF-like NTF2-like" evidence="3">
    <location>
        <begin position="33"/>
        <end position="136"/>
    </location>
</feature>
<keyword evidence="6" id="KW-1185">Reference proteome</keyword>
<dbReference type="Proteomes" id="UP000011715">
    <property type="component" value="Unassembled WGS sequence"/>
</dbReference>
<reference evidence="4" key="1">
    <citation type="submission" date="2010-05" db="EMBL/GenBank/DDBJ databases">
        <title>The Genome Sequence of Magnaporthe poae strain ATCC 64411.</title>
        <authorList>
            <consortium name="The Broad Institute Genome Sequencing Platform"/>
            <consortium name="Broad Institute Genome Sequencing Center for Infectious Disease"/>
            <person name="Ma L.-J."/>
            <person name="Dead R."/>
            <person name="Young S."/>
            <person name="Zeng Q."/>
            <person name="Koehrsen M."/>
            <person name="Alvarado L."/>
            <person name="Berlin A."/>
            <person name="Chapman S.B."/>
            <person name="Chen Z."/>
            <person name="Freedman E."/>
            <person name="Gellesch M."/>
            <person name="Goldberg J."/>
            <person name="Griggs A."/>
            <person name="Gujja S."/>
            <person name="Heilman E.R."/>
            <person name="Heiman D."/>
            <person name="Hepburn T."/>
            <person name="Howarth C."/>
            <person name="Jen D."/>
            <person name="Larson L."/>
            <person name="Mehta T."/>
            <person name="Neiman D."/>
            <person name="Pearson M."/>
            <person name="Roberts A."/>
            <person name="Saif S."/>
            <person name="Shea T."/>
            <person name="Shenoy N."/>
            <person name="Sisk P."/>
            <person name="Stolte C."/>
            <person name="Sykes S."/>
            <person name="Walk T."/>
            <person name="White J."/>
            <person name="Yandava C."/>
            <person name="Haas B."/>
            <person name="Nusbaum C."/>
            <person name="Birren B."/>
        </authorList>
    </citation>
    <scope>NUCLEOTIDE SEQUENCE</scope>
    <source>
        <strain evidence="4">ATCC 64411</strain>
    </source>
</reference>